<proteinExistence type="predicted"/>
<dbReference type="EMBL" id="KI394805">
    <property type="protein sequence ID" value="ERN00841.1"/>
    <property type="molecule type" value="Genomic_DNA"/>
</dbReference>
<dbReference type="Gramene" id="ERN00841">
    <property type="protein sequence ID" value="ERN00841"/>
    <property type="gene ID" value="AMTR_s00103p00078580"/>
</dbReference>
<dbReference type="HOGENOM" id="CLU_2267420_0_0_1"/>
<name>W1NZU5_AMBTC</name>
<sequence length="103" mass="12288">MNNSQEGKPNCIYFRCIPTKRKKSQEGKPNFSGLIYLRNFTELCFSRKRKEEKRDEDEEILWKKRILLGRRCRSLRSTGDGEIILYDEKGNMIEEMRRSIALP</sequence>
<keyword evidence="2" id="KW-1185">Reference proteome</keyword>
<dbReference type="Proteomes" id="UP000017836">
    <property type="component" value="Unassembled WGS sequence"/>
</dbReference>
<organism evidence="1 2">
    <name type="scientific">Amborella trichopoda</name>
    <dbReference type="NCBI Taxonomy" id="13333"/>
    <lineage>
        <taxon>Eukaryota</taxon>
        <taxon>Viridiplantae</taxon>
        <taxon>Streptophyta</taxon>
        <taxon>Embryophyta</taxon>
        <taxon>Tracheophyta</taxon>
        <taxon>Spermatophyta</taxon>
        <taxon>Magnoliopsida</taxon>
        <taxon>Amborellales</taxon>
        <taxon>Amborellaceae</taxon>
        <taxon>Amborella</taxon>
    </lineage>
</organism>
<accession>W1NZU5</accession>
<evidence type="ECO:0000313" key="1">
    <source>
        <dbReference type="EMBL" id="ERN00841.1"/>
    </source>
</evidence>
<protein>
    <submittedName>
        <fullName evidence="1">Uncharacterized protein</fullName>
    </submittedName>
</protein>
<reference evidence="2" key="1">
    <citation type="journal article" date="2013" name="Science">
        <title>The Amborella genome and the evolution of flowering plants.</title>
        <authorList>
            <consortium name="Amborella Genome Project"/>
        </authorList>
    </citation>
    <scope>NUCLEOTIDE SEQUENCE [LARGE SCALE GENOMIC DNA]</scope>
</reference>
<gene>
    <name evidence="1" type="ORF">AMTR_s00103p00078580</name>
</gene>
<evidence type="ECO:0000313" key="2">
    <source>
        <dbReference type="Proteomes" id="UP000017836"/>
    </source>
</evidence>
<dbReference type="AlphaFoldDB" id="W1NZU5"/>